<keyword evidence="3" id="KW-1185">Reference proteome</keyword>
<sequence length="213" mass="24302">MQNQQPYGIINQPNIGIINLHNGIINPKYCVPYNVDLEIVRKVLALADRFCVTDTNGNVLFKLQATLMTVHDNRVLLDAAGQPLITLRRKLMSAHDRWQVFHGESTEQKDLIFSVKRSSFFQLKTKLDVFLAKNTKEEVCNFKVIGSWVERACVVYAGESQNIVAQMHKHRTVQNTLIGKDHYMVTVYPNVDYAFIAALILILDEINQDARNS</sequence>
<dbReference type="EMBL" id="JAYMYS010000006">
    <property type="protein sequence ID" value="KAK7390258.1"/>
    <property type="molecule type" value="Genomic_DNA"/>
</dbReference>
<comment type="caution">
    <text evidence="2">The sequence shown here is derived from an EMBL/GenBank/DDBJ whole genome shotgun (WGS) entry which is preliminary data.</text>
</comment>
<gene>
    <name evidence="2" type="ORF">VNO78_25557</name>
</gene>
<comment type="similarity">
    <text evidence="1">Belongs to the LOR family.</text>
</comment>
<organism evidence="2 3">
    <name type="scientific">Psophocarpus tetragonolobus</name>
    <name type="common">Winged bean</name>
    <name type="synonym">Dolichos tetragonolobus</name>
    <dbReference type="NCBI Taxonomy" id="3891"/>
    <lineage>
        <taxon>Eukaryota</taxon>
        <taxon>Viridiplantae</taxon>
        <taxon>Streptophyta</taxon>
        <taxon>Embryophyta</taxon>
        <taxon>Tracheophyta</taxon>
        <taxon>Spermatophyta</taxon>
        <taxon>Magnoliopsida</taxon>
        <taxon>eudicotyledons</taxon>
        <taxon>Gunneridae</taxon>
        <taxon>Pentapetalae</taxon>
        <taxon>rosids</taxon>
        <taxon>fabids</taxon>
        <taxon>Fabales</taxon>
        <taxon>Fabaceae</taxon>
        <taxon>Papilionoideae</taxon>
        <taxon>50 kb inversion clade</taxon>
        <taxon>NPAAA clade</taxon>
        <taxon>indigoferoid/millettioid clade</taxon>
        <taxon>Phaseoleae</taxon>
        <taxon>Psophocarpus</taxon>
    </lineage>
</organism>
<dbReference type="InterPro" id="IPR007612">
    <property type="entry name" value="LOR"/>
</dbReference>
<dbReference type="SUPFAM" id="SSF54518">
    <property type="entry name" value="Tubby C-terminal domain-like"/>
    <property type="match status" value="1"/>
</dbReference>
<name>A0AAN9SAB9_PSOTE</name>
<proteinExistence type="inferred from homology"/>
<accession>A0AAN9SAB9</accession>
<dbReference type="PANTHER" id="PTHR31087">
    <property type="match status" value="1"/>
</dbReference>
<reference evidence="2 3" key="1">
    <citation type="submission" date="2024-01" db="EMBL/GenBank/DDBJ databases">
        <title>The genomes of 5 underutilized Papilionoideae crops provide insights into root nodulation and disease resistanc.</title>
        <authorList>
            <person name="Jiang F."/>
        </authorList>
    </citation>
    <scope>NUCLEOTIDE SEQUENCE [LARGE SCALE GENOMIC DNA]</scope>
    <source>
        <strain evidence="2">DUOXIRENSHENG_FW03</strain>
        <tissue evidence="2">Leaves</tissue>
    </source>
</reference>
<dbReference type="InterPro" id="IPR038595">
    <property type="entry name" value="LOR_sf"/>
</dbReference>
<protein>
    <submittedName>
        <fullName evidence="2">Uncharacterized protein</fullName>
    </submittedName>
</protein>
<dbReference type="Gene3D" id="2.40.160.200">
    <property type="entry name" value="LURP1-related"/>
    <property type="match status" value="1"/>
</dbReference>
<dbReference type="AlphaFoldDB" id="A0AAN9SAB9"/>
<dbReference type="Proteomes" id="UP001386955">
    <property type="component" value="Unassembled WGS sequence"/>
</dbReference>
<evidence type="ECO:0000313" key="3">
    <source>
        <dbReference type="Proteomes" id="UP001386955"/>
    </source>
</evidence>
<dbReference type="PANTHER" id="PTHR31087:SF58">
    <property type="entry name" value="OS07G0230700 PROTEIN"/>
    <property type="match status" value="1"/>
</dbReference>
<dbReference type="Pfam" id="PF04525">
    <property type="entry name" value="LOR"/>
    <property type="match status" value="1"/>
</dbReference>
<evidence type="ECO:0000256" key="1">
    <source>
        <dbReference type="ARBA" id="ARBA00005437"/>
    </source>
</evidence>
<evidence type="ECO:0000313" key="2">
    <source>
        <dbReference type="EMBL" id="KAK7390258.1"/>
    </source>
</evidence>
<dbReference type="InterPro" id="IPR025659">
    <property type="entry name" value="Tubby-like_C"/>
</dbReference>